<feature type="transmembrane region" description="Helical" evidence="8">
    <location>
        <begin position="243"/>
        <end position="268"/>
    </location>
</feature>
<comment type="subcellular location">
    <subcellularLocation>
        <location evidence="1">Cell membrane</location>
        <topology evidence="1">Multi-pass membrane protein</topology>
    </subcellularLocation>
</comment>
<dbReference type="InterPro" id="IPR004776">
    <property type="entry name" value="Mem_transp_PIN-like"/>
</dbReference>
<evidence type="ECO:0000256" key="3">
    <source>
        <dbReference type="ARBA" id="ARBA00022448"/>
    </source>
</evidence>
<keyword evidence="7 8" id="KW-0472">Membrane</keyword>
<reference evidence="9 10" key="1">
    <citation type="submission" date="2019-05" db="EMBL/GenBank/DDBJ databases">
        <authorList>
            <person name="Zhou X."/>
        </authorList>
    </citation>
    <scope>NUCLEOTIDE SEQUENCE [LARGE SCALE GENOMIC DNA]</scope>
    <source>
        <strain evidence="9 10">DSM 432</strain>
    </source>
</reference>
<evidence type="ECO:0000256" key="6">
    <source>
        <dbReference type="ARBA" id="ARBA00022989"/>
    </source>
</evidence>
<dbReference type="InterPro" id="IPR038770">
    <property type="entry name" value="Na+/solute_symporter_sf"/>
</dbReference>
<keyword evidence="4" id="KW-1003">Cell membrane</keyword>
<dbReference type="GO" id="GO:0005886">
    <property type="term" value="C:plasma membrane"/>
    <property type="evidence" value="ECO:0007669"/>
    <property type="project" value="UniProtKB-SubCell"/>
</dbReference>
<proteinExistence type="inferred from homology"/>
<evidence type="ECO:0000256" key="4">
    <source>
        <dbReference type="ARBA" id="ARBA00022475"/>
    </source>
</evidence>
<feature type="transmembrane region" description="Helical" evidence="8">
    <location>
        <begin position="202"/>
        <end position="222"/>
    </location>
</feature>
<comment type="similarity">
    <text evidence="2">Belongs to the auxin efflux carrier (TC 2.A.69) family.</text>
</comment>
<comment type="caution">
    <text evidence="9">The sequence shown here is derived from an EMBL/GenBank/DDBJ whole genome shotgun (WGS) entry which is preliminary data.</text>
</comment>
<sequence>MRRPMDLIFSALAPVFLVIALGAVLRRILLKDPAHWAALEKLTYFVLFPALLVVSAVKADLSKVNVLAVSGALIGSVVVLSGLILLVHRPLIATLSADGPGFTSLFQGAVRWNTYIVLAVAGGLYGPEGITIAALALVAMIPVVNVICVLVLASFSGRHPPTFAYVAEQLARNPYIWACAAGAALNATHFPVPGVLLEFGDVLGRASLALGLLVVGGGLLLNRLARPRPIVLASLALKLLVKPAIALVLALAFGLSGTELIVVAITAAVPSAPNGYVLARQMGGDAPLLAEILTLQIVAAAITLPLVVTVAKLLA</sequence>
<accession>A0A6C1KYB9</accession>
<evidence type="ECO:0000256" key="8">
    <source>
        <dbReference type="SAM" id="Phobius"/>
    </source>
</evidence>
<feature type="transmembrane region" description="Helical" evidence="8">
    <location>
        <begin position="130"/>
        <end position="155"/>
    </location>
</feature>
<dbReference type="Pfam" id="PF03547">
    <property type="entry name" value="Mem_trans"/>
    <property type="match status" value="1"/>
</dbReference>
<dbReference type="PANTHER" id="PTHR36838:SF4">
    <property type="entry name" value="AUXIN EFFLUX CARRIER FAMILY PROTEIN"/>
    <property type="match status" value="1"/>
</dbReference>
<name>A0A6C1KYB9_XANAU</name>
<protein>
    <submittedName>
        <fullName evidence="9">AEC family transporter</fullName>
    </submittedName>
</protein>
<feature type="transmembrane region" description="Helical" evidence="8">
    <location>
        <begin position="42"/>
        <end position="59"/>
    </location>
</feature>
<dbReference type="Proteomes" id="UP000305131">
    <property type="component" value="Unassembled WGS sequence"/>
</dbReference>
<evidence type="ECO:0000313" key="9">
    <source>
        <dbReference type="EMBL" id="TLX44943.1"/>
    </source>
</evidence>
<organism evidence="9 10">
    <name type="scientific">Xanthobacter autotrophicus</name>
    <dbReference type="NCBI Taxonomy" id="280"/>
    <lineage>
        <taxon>Bacteria</taxon>
        <taxon>Pseudomonadati</taxon>
        <taxon>Pseudomonadota</taxon>
        <taxon>Alphaproteobacteria</taxon>
        <taxon>Hyphomicrobiales</taxon>
        <taxon>Xanthobacteraceae</taxon>
        <taxon>Xanthobacter</taxon>
    </lineage>
</organism>
<dbReference type="EMBL" id="VAUP01000002">
    <property type="protein sequence ID" value="TLX44943.1"/>
    <property type="molecule type" value="Genomic_DNA"/>
</dbReference>
<feature type="transmembrane region" description="Helical" evidence="8">
    <location>
        <begin position="288"/>
        <end position="314"/>
    </location>
</feature>
<evidence type="ECO:0000256" key="2">
    <source>
        <dbReference type="ARBA" id="ARBA00010145"/>
    </source>
</evidence>
<keyword evidence="3" id="KW-0813">Transport</keyword>
<feature type="transmembrane region" description="Helical" evidence="8">
    <location>
        <begin position="66"/>
        <end position="87"/>
    </location>
</feature>
<gene>
    <name evidence="9" type="ORF">FBQ73_00485</name>
</gene>
<evidence type="ECO:0000256" key="7">
    <source>
        <dbReference type="ARBA" id="ARBA00023136"/>
    </source>
</evidence>
<dbReference type="PANTHER" id="PTHR36838">
    <property type="entry name" value="AUXIN EFFLUX CARRIER FAMILY PROTEIN"/>
    <property type="match status" value="1"/>
</dbReference>
<dbReference type="Gene3D" id="1.20.1530.20">
    <property type="match status" value="1"/>
</dbReference>
<feature type="transmembrane region" description="Helical" evidence="8">
    <location>
        <begin position="175"/>
        <end position="196"/>
    </location>
</feature>
<evidence type="ECO:0000313" key="10">
    <source>
        <dbReference type="Proteomes" id="UP000305131"/>
    </source>
</evidence>
<dbReference type="GO" id="GO:0055085">
    <property type="term" value="P:transmembrane transport"/>
    <property type="evidence" value="ECO:0007669"/>
    <property type="project" value="InterPro"/>
</dbReference>
<keyword evidence="5 8" id="KW-0812">Transmembrane</keyword>
<dbReference type="AlphaFoldDB" id="A0A6C1KYB9"/>
<evidence type="ECO:0000256" key="1">
    <source>
        <dbReference type="ARBA" id="ARBA00004651"/>
    </source>
</evidence>
<evidence type="ECO:0000256" key="5">
    <source>
        <dbReference type="ARBA" id="ARBA00022692"/>
    </source>
</evidence>
<dbReference type="OrthoDB" id="9805563at2"/>
<keyword evidence="6 8" id="KW-1133">Transmembrane helix</keyword>